<dbReference type="STRING" id="1538553.JT25_003755"/>
<sequence>MLLKRAYPLILALSVAGCGLTTVQKQQVAQFATATESVATTTQDQFKTTRDKVIELERRRLIMRNAAPPKSIDLDGGLSEAGIVTQIATLKALQSYGDILNKLATNDQGEAIAKAATNFMTQFEAANQLRDATYKLDENKKNAVLDVIGIVSSWYIEKEKKKHIKSIVEAYSTDVGSLAGLLKNDLTLVEDSLCIDESKRKLKTSETGVIDIYCTSADAVSELAGDVLKEKNHSYQEREFAYNSYVLAQQAKEEISTLSGQGGKLVSKLSDANNQLLKVINEDNYTADDIKAFAKQVEELQTHIKVLTGK</sequence>
<dbReference type="KEGG" id="mdn:JT25_003755"/>
<name>A0A140E5D4_9GAMM</name>
<keyword evidence="2" id="KW-1185">Reference proteome</keyword>
<reference evidence="1 2" key="1">
    <citation type="journal article" date="2015" name="Environ. Microbiol.">
        <title>Methane oxidation coupled to nitrate reduction under hypoxia by the Gammaproteobacterium Methylomonas denitrificans, sp. nov. type strain FJG1.</title>
        <authorList>
            <person name="Kits K.D."/>
            <person name="Klotz M.G."/>
            <person name="Stein L.Y."/>
        </authorList>
    </citation>
    <scope>NUCLEOTIDE SEQUENCE [LARGE SCALE GENOMIC DNA]</scope>
    <source>
        <strain evidence="1 2">FJG1</strain>
    </source>
</reference>
<proteinExistence type="predicted"/>
<dbReference type="OrthoDB" id="9975470at2"/>
<accession>A0A140E5D4</accession>
<dbReference type="AlphaFoldDB" id="A0A140E5D4"/>
<evidence type="ECO:0000313" key="2">
    <source>
        <dbReference type="Proteomes" id="UP000030512"/>
    </source>
</evidence>
<protein>
    <submittedName>
        <fullName evidence="1">Uncharacterized protein</fullName>
    </submittedName>
</protein>
<evidence type="ECO:0000313" key="1">
    <source>
        <dbReference type="EMBL" id="AMK75608.1"/>
    </source>
</evidence>
<organism evidence="1 2">
    <name type="scientific">Methylomonas denitrificans</name>
    <dbReference type="NCBI Taxonomy" id="1538553"/>
    <lineage>
        <taxon>Bacteria</taxon>
        <taxon>Pseudomonadati</taxon>
        <taxon>Pseudomonadota</taxon>
        <taxon>Gammaproteobacteria</taxon>
        <taxon>Methylococcales</taxon>
        <taxon>Methylococcaceae</taxon>
        <taxon>Methylomonas</taxon>
    </lineage>
</organism>
<dbReference type="PROSITE" id="PS51257">
    <property type="entry name" value="PROKAR_LIPOPROTEIN"/>
    <property type="match status" value="1"/>
</dbReference>
<dbReference type="RefSeq" id="WP_036273328.1">
    <property type="nucleotide sequence ID" value="NZ_CP014476.1"/>
</dbReference>
<dbReference type="EMBL" id="CP014476">
    <property type="protein sequence ID" value="AMK75608.1"/>
    <property type="molecule type" value="Genomic_DNA"/>
</dbReference>
<dbReference type="Proteomes" id="UP000030512">
    <property type="component" value="Chromosome"/>
</dbReference>
<gene>
    <name evidence="1" type="ORF">JT25_003755</name>
</gene>